<keyword evidence="4" id="KW-0378">Hydrolase</keyword>
<accession>A0A8H5ZGD0</accession>
<dbReference type="Pfam" id="PF03636">
    <property type="entry name" value="Glyco_hydro_65N"/>
    <property type="match status" value="1"/>
</dbReference>
<keyword evidence="6" id="KW-0732">Signal</keyword>
<feature type="domain" description="Glycoside hydrolase family 65 N-terminal" evidence="8">
    <location>
        <begin position="49"/>
        <end position="315"/>
    </location>
</feature>
<dbReference type="Gene3D" id="1.50.10.10">
    <property type="match status" value="1"/>
</dbReference>
<feature type="chain" id="PRO_5034016771" description="alpha,alpha-trehalase" evidence="6">
    <location>
        <begin position="23"/>
        <end position="1012"/>
    </location>
</feature>
<dbReference type="Pfam" id="PF03632">
    <property type="entry name" value="Glyco_hydro_65m"/>
    <property type="match status" value="1"/>
</dbReference>
<evidence type="ECO:0000259" key="8">
    <source>
        <dbReference type="Pfam" id="PF03636"/>
    </source>
</evidence>
<dbReference type="OMA" id="NHVDAGG"/>
<dbReference type="Proteomes" id="UP000624244">
    <property type="component" value="Unassembled WGS sequence"/>
</dbReference>
<dbReference type="PANTHER" id="PTHR11051:SF8">
    <property type="entry name" value="PROTEIN-GLUCOSYLGALACTOSYLHYDROXYLYSINE GLUCOSIDASE"/>
    <property type="match status" value="1"/>
</dbReference>
<organism evidence="9 10">
    <name type="scientific">Cochliobolus sativus</name>
    <name type="common">Common root rot and spot blotch fungus</name>
    <name type="synonym">Bipolaris sorokiniana</name>
    <dbReference type="NCBI Taxonomy" id="45130"/>
    <lineage>
        <taxon>Eukaryota</taxon>
        <taxon>Fungi</taxon>
        <taxon>Dikarya</taxon>
        <taxon>Ascomycota</taxon>
        <taxon>Pezizomycotina</taxon>
        <taxon>Dothideomycetes</taxon>
        <taxon>Pleosporomycetidae</taxon>
        <taxon>Pleosporales</taxon>
        <taxon>Pleosporineae</taxon>
        <taxon>Pleosporaceae</taxon>
        <taxon>Bipolaris</taxon>
    </lineage>
</organism>
<protein>
    <recommendedName>
        <fullName evidence="3">alpha,alpha-trehalase</fullName>
        <ecNumber evidence="3">3.2.1.28</ecNumber>
    </recommendedName>
</protein>
<dbReference type="SUPFAM" id="SSF74650">
    <property type="entry name" value="Galactose mutarotase-like"/>
    <property type="match status" value="1"/>
</dbReference>
<dbReference type="SUPFAM" id="SSF48208">
    <property type="entry name" value="Six-hairpin glycosidases"/>
    <property type="match status" value="1"/>
</dbReference>
<dbReference type="InterPro" id="IPR008928">
    <property type="entry name" value="6-hairpin_glycosidase_sf"/>
</dbReference>
<dbReference type="GO" id="GO:0004555">
    <property type="term" value="F:alpha,alpha-trehalase activity"/>
    <property type="evidence" value="ECO:0007669"/>
    <property type="project" value="UniProtKB-EC"/>
</dbReference>
<dbReference type="FunFam" id="1.50.10.10:FF:000032">
    <property type="entry name" value="Vacuolar acid trehalase"/>
    <property type="match status" value="1"/>
</dbReference>
<dbReference type="InterPro" id="IPR012341">
    <property type="entry name" value="6hp_glycosidase-like_sf"/>
</dbReference>
<evidence type="ECO:0000259" key="7">
    <source>
        <dbReference type="Pfam" id="PF03632"/>
    </source>
</evidence>
<feature type="signal peptide" evidence="6">
    <location>
        <begin position="1"/>
        <end position="22"/>
    </location>
</feature>
<dbReference type="Gene3D" id="2.70.98.40">
    <property type="entry name" value="Glycoside hydrolase, family 65, N-terminal domain"/>
    <property type="match status" value="1"/>
</dbReference>
<dbReference type="InterPro" id="IPR008979">
    <property type="entry name" value="Galactose-bd-like_sf"/>
</dbReference>
<reference evidence="9" key="1">
    <citation type="submission" date="2019-11" db="EMBL/GenBank/DDBJ databases">
        <title>Bipolaris sorokiniana Genome sequencing.</title>
        <authorList>
            <person name="Wang H."/>
        </authorList>
    </citation>
    <scope>NUCLEOTIDE SEQUENCE</scope>
</reference>
<dbReference type="GO" id="GO:0005993">
    <property type="term" value="P:trehalose catabolic process"/>
    <property type="evidence" value="ECO:0007669"/>
    <property type="project" value="TreeGrafter"/>
</dbReference>
<dbReference type="GO" id="GO:0009277">
    <property type="term" value="C:fungal-type cell wall"/>
    <property type="evidence" value="ECO:0007669"/>
    <property type="project" value="TreeGrafter"/>
</dbReference>
<dbReference type="InterPro" id="IPR005196">
    <property type="entry name" value="Glyco_hydro_65_N"/>
</dbReference>
<dbReference type="EMBL" id="WNKQ01000010">
    <property type="protein sequence ID" value="KAF5848772.1"/>
    <property type="molecule type" value="Genomic_DNA"/>
</dbReference>
<evidence type="ECO:0000256" key="5">
    <source>
        <dbReference type="ARBA" id="ARBA00023180"/>
    </source>
</evidence>
<comment type="caution">
    <text evidence="9">The sequence shown here is derived from an EMBL/GenBank/DDBJ whole genome shotgun (WGS) entry which is preliminary data.</text>
</comment>
<gene>
    <name evidence="9" type="ORF">GGP41_009872</name>
</gene>
<dbReference type="SUPFAM" id="SSF49785">
    <property type="entry name" value="Galactose-binding domain-like"/>
    <property type="match status" value="1"/>
</dbReference>
<feature type="domain" description="Glycoside hydrolase family 65 central catalytic" evidence="7">
    <location>
        <begin position="400"/>
        <end position="625"/>
    </location>
</feature>
<comment type="catalytic activity">
    <reaction evidence="1">
        <text>alpha,alpha-trehalose + H2O = alpha-D-glucose + beta-D-glucose</text>
        <dbReference type="Rhea" id="RHEA:32675"/>
        <dbReference type="ChEBI" id="CHEBI:15377"/>
        <dbReference type="ChEBI" id="CHEBI:15903"/>
        <dbReference type="ChEBI" id="CHEBI:16551"/>
        <dbReference type="ChEBI" id="CHEBI:17925"/>
        <dbReference type="EC" id="3.2.1.28"/>
    </reaction>
</comment>
<dbReference type="Gene3D" id="2.60.120.260">
    <property type="entry name" value="Galactose-binding domain-like"/>
    <property type="match status" value="1"/>
</dbReference>
<evidence type="ECO:0000256" key="4">
    <source>
        <dbReference type="ARBA" id="ARBA00022801"/>
    </source>
</evidence>
<comment type="similarity">
    <text evidence="2">Belongs to the glycosyl hydrolase 65 family.</text>
</comment>
<sequence>MRPNTFLQTTVSLLATTHLALGSTSSEQDQFKHVTWDDDNSVISTHALDQGHYQSRLTLANGYFGINVASAGPFFEVDEPVDGDVISGWPLFSRRQAFSTIAGFWNSQPRTVGSNYPWLYQYGWESFIAGIPHWSGLIVEANGEFLNASVNPDHISDFVSSLDVKAGIASWRYNWKPGGQGDGTIDVNYQLFVHKLYINKAVVRLRLTSTRDDNVTVYDILDGDGAVRSDFVQKKFEKDTPTIWSAVSPGNITNVTAYVYSTLGASDWVDLSARSEVADGVFGSGNESTIAQSVPVELTAFRPTEVTKFIGVASTDAFPDPQSVARDASISGAKEGFYKLLQSHIKEWESILTPDAIDDYHLPNGSLPNDPDVQQLHILARTNPFYLLSNMVGPNAVAAAGNNTKLDIYSIPVCGFGSDCYGGMIFWDATVWMAPGIQVSHPQHAQNVIKYHVEHFEQAQRNVQTAFTSSKNQTGRFTPGGAVYPWTSARFGNCTGTGACFDYEYHLNGDMSLAFNNHLIITGDGEYFNDTLLPISNSIAHFFGQVLDFNETSGNWELWNATDPDEYANQVNNVGFTTALIQKHFLETNEFNSWFARSPNASWNEKAAKMRLPVNDNTGIIVEYTGMNGSVAVKQADVVLIDDLLHYPNPYSLTNLDFYAAKQSLDGPAMTYSSFAVVANEVSPSGCSSFTYHVYSSSPYLRAPWYQYSEQLIDNVEENGGTHPAFPFLTGMGGTNRVAIFGYLGLGLYYDRLDIDPSLPPQIPYLNYRTFYWMGHGINATSNSTHTTLERLPRDKYTLPSVNATYFDKPIPVTVGTRSGRNVTWHELGQEPLVVRNRPMGETLTVGGNILQCKSLLRSPQRNKPGQFPIAAIDGAASTKWQPEYANTTSYLTVDLGDSAFYPISEIVMDWANQPPAHFEIYFSNSSIPPFSAQLAEDVRRVIAGSVDISAPWDPVTAYEIKPYVGNQTNVTLAESVWSGRYAHLGVRGNQFKEDATDGPTVAEWSLVREKF</sequence>
<dbReference type="InterPro" id="IPR011013">
    <property type="entry name" value="Gal_mutarotase_sf_dom"/>
</dbReference>
<evidence type="ECO:0000256" key="6">
    <source>
        <dbReference type="SAM" id="SignalP"/>
    </source>
</evidence>
<evidence type="ECO:0000313" key="9">
    <source>
        <dbReference type="EMBL" id="KAF5848772.1"/>
    </source>
</evidence>
<keyword evidence="5" id="KW-0325">Glycoprotein</keyword>
<dbReference type="PANTHER" id="PTHR11051">
    <property type="entry name" value="GLYCOSYL HYDROLASE-RELATED"/>
    <property type="match status" value="1"/>
</dbReference>
<evidence type="ECO:0000256" key="1">
    <source>
        <dbReference type="ARBA" id="ARBA00001576"/>
    </source>
</evidence>
<evidence type="ECO:0000256" key="3">
    <source>
        <dbReference type="ARBA" id="ARBA00012757"/>
    </source>
</evidence>
<proteinExistence type="inferred from homology"/>
<dbReference type="GO" id="GO:0030246">
    <property type="term" value="F:carbohydrate binding"/>
    <property type="evidence" value="ECO:0007669"/>
    <property type="project" value="InterPro"/>
</dbReference>
<dbReference type="EC" id="3.2.1.28" evidence="3"/>
<dbReference type="AlphaFoldDB" id="A0A8H5ZGD0"/>
<dbReference type="InterPro" id="IPR037018">
    <property type="entry name" value="GH65_N"/>
</dbReference>
<dbReference type="InterPro" id="IPR005195">
    <property type="entry name" value="Glyco_hydro_65_M"/>
</dbReference>
<name>A0A8H5ZGD0_COCSA</name>
<evidence type="ECO:0000256" key="2">
    <source>
        <dbReference type="ARBA" id="ARBA00006768"/>
    </source>
</evidence>
<evidence type="ECO:0000313" key="10">
    <source>
        <dbReference type="Proteomes" id="UP000624244"/>
    </source>
</evidence>